<reference evidence="3" key="1">
    <citation type="submission" date="2020-09" db="EMBL/GenBank/DDBJ databases">
        <title>The genome sequence of strain Labrenzia suaedae 4C16A.</title>
        <authorList>
            <person name="Liu Y."/>
        </authorList>
    </citation>
    <scope>NUCLEOTIDE SEQUENCE [LARGE SCALE GENOMIC DNA]</scope>
    <source>
        <strain evidence="3">4C16A</strain>
    </source>
</reference>
<organism evidence="2 3">
    <name type="scientific">Roseibium litorale</name>
    <dbReference type="NCBI Taxonomy" id="2803841"/>
    <lineage>
        <taxon>Bacteria</taxon>
        <taxon>Pseudomonadati</taxon>
        <taxon>Pseudomonadota</taxon>
        <taxon>Alphaproteobacteria</taxon>
        <taxon>Hyphomicrobiales</taxon>
        <taxon>Stappiaceae</taxon>
        <taxon>Roseibium</taxon>
    </lineage>
</organism>
<protein>
    <recommendedName>
        <fullName evidence="4">Tat pathway signal sequence domain protein</fullName>
    </recommendedName>
</protein>
<evidence type="ECO:0000256" key="1">
    <source>
        <dbReference type="SAM" id="SignalP"/>
    </source>
</evidence>
<comment type="caution">
    <text evidence="2">The sequence shown here is derived from an EMBL/GenBank/DDBJ whole genome shotgun (WGS) entry which is preliminary data.</text>
</comment>
<keyword evidence="1" id="KW-0732">Signal</keyword>
<reference evidence="2 3" key="2">
    <citation type="journal article" date="2021" name="Int. J. Syst. Evol. Microbiol.">
        <title>Roseibium litorale sp. nov., isolated from a tidal flat sediment and proposal for the reclassification of Labrenzia polysiphoniae as Roseibium polysiphoniae comb. nov.</title>
        <authorList>
            <person name="Liu Y."/>
            <person name="Pei T."/>
            <person name="Du J."/>
            <person name="Chao M."/>
            <person name="Deng M.R."/>
            <person name="Zhu H."/>
        </authorList>
    </citation>
    <scope>NUCLEOTIDE SEQUENCE [LARGE SCALE GENOMIC DNA]</scope>
    <source>
        <strain evidence="2 3">4C16A</strain>
    </source>
</reference>
<proteinExistence type="predicted"/>
<feature type="signal peptide" evidence="1">
    <location>
        <begin position="1"/>
        <end position="30"/>
    </location>
</feature>
<keyword evidence="3" id="KW-1185">Reference proteome</keyword>
<dbReference type="Proteomes" id="UP000632063">
    <property type="component" value="Unassembled WGS sequence"/>
</dbReference>
<gene>
    <name evidence="2" type="ORF">IG616_00030</name>
</gene>
<feature type="chain" id="PRO_5045715418" description="Tat pathway signal sequence domain protein" evidence="1">
    <location>
        <begin position="31"/>
        <end position="153"/>
    </location>
</feature>
<dbReference type="EMBL" id="JACYXI010000001">
    <property type="protein sequence ID" value="MBD8889921.1"/>
    <property type="molecule type" value="Genomic_DNA"/>
</dbReference>
<evidence type="ECO:0000313" key="3">
    <source>
        <dbReference type="Proteomes" id="UP000632063"/>
    </source>
</evidence>
<name>A0ABR9CG69_9HYPH</name>
<sequence length="153" mass="15820">MPAAFLRSSALPGFAAAGLVLNLSISAAMADGDTAKPLSLELNKATDTQAGCLLTFVGTNKTGLALSSVAYELVLFDKDGLVDRMSAFDFGAMPAGKTFVRQFELKGSKCPGLSQILVNGAARCEQADPVKGAENTCISALSPASRTDIAFIK</sequence>
<dbReference type="RefSeq" id="WP_192145227.1">
    <property type="nucleotide sequence ID" value="NZ_JACYXI010000001.1"/>
</dbReference>
<evidence type="ECO:0000313" key="2">
    <source>
        <dbReference type="EMBL" id="MBD8889921.1"/>
    </source>
</evidence>
<accession>A0ABR9CG69</accession>
<evidence type="ECO:0008006" key="4">
    <source>
        <dbReference type="Google" id="ProtNLM"/>
    </source>
</evidence>